<dbReference type="Proteomes" id="UP000063699">
    <property type="component" value="Chromosome"/>
</dbReference>
<dbReference type="EMBL" id="CP012752">
    <property type="protein sequence ID" value="ALG10507.1"/>
    <property type="molecule type" value="Genomic_DNA"/>
</dbReference>
<name>A0A0N9I7A4_9PSEU</name>
<organism evidence="1 2">
    <name type="scientific">Kibdelosporangium phytohabitans</name>
    <dbReference type="NCBI Taxonomy" id="860235"/>
    <lineage>
        <taxon>Bacteria</taxon>
        <taxon>Bacillati</taxon>
        <taxon>Actinomycetota</taxon>
        <taxon>Actinomycetes</taxon>
        <taxon>Pseudonocardiales</taxon>
        <taxon>Pseudonocardiaceae</taxon>
        <taxon>Kibdelosporangium</taxon>
    </lineage>
</organism>
<dbReference type="KEGG" id="kphy:AOZ06_29665"/>
<sequence length="107" mass="11334">MVQPITNMGEKMSAIADYNRFDTLRDAAREHAARGNGDAVASNLAEALAIARAGFADDPAAWVPRLGLVQVDIERAAPSQQLAVESEAATRAVLVYAREGAAEDPAR</sequence>
<proteinExistence type="predicted"/>
<reference evidence="1 2" key="1">
    <citation type="submission" date="2015-07" db="EMBL/GenBank/DDBJ databases">
        <title>Genome sequencing of Kibdelosporangium phytohabitans.</title>
        <authorList>
            <person name="Qin S."/>
            <person name="Xing K."/>
        </authorList>
    </citation>
    <scope>NUCLEOTIDE SEQUENCE [LARGE SCALE GENOMIC DNA]</scope>
    <source>
        <strain evidence="1 2">KLBMP1111</strain>
    </source>
</reference>
<keyword evidence="2" id="KW-1185">Reference proteome</keyword>
<protein>
    <submittedName>
        <fullName evidence="1">Uncharacterized protein</fullName>
    </submittedName>
</protein>
<evidence type="ECO:0000313" key="1">
    <source>
        <dbReference type="EMBL" id="ALG10507.1"/>
    </source>
</evidence>
<gene>
    <name evidence="1" type="ORF">AOZ06_29665</name>
</gene>
<accession>A0A0N9I7A4</accession>
<dbReference type="AlphaFoldDB" id="A0A0N9I7A4"/>
<evidence type="ECO:0000313" key="2">
    <source>
        <dbReference type="Proteomes" id="UP000063699"/>
    </source>
</evidence>